<keyword evidence="2" id="KW-0472">Membrane</keyword>
<feature type="transmembrane region" description="Helical" evidence="2">
    <location>
        <begin position="143"/>
        <end position="164"/>
    </location>
</feature>
<evidence type="ECO:0000256" key="1">
    <source>
        <dbReference type="SAM" id="MobiDB-lite"/>
    </source>
</evidence>
<dbReference type="Pfam" id="PF19590">
    <property type="entry name" value="TrbL_3"/>
    <property type="match status" value="1"/>
</dbReference>
<gene>
    <name evidence="3" type="ORF">J2X12_003910</name>
</gene>
<feature type="compositionally biased region" description="Low complexity" evidence="1">
    <location>
        <begin position="296"/>
        <end position="318"/>
    </location>
</feature>
<feature type="transmembrane region" description="Helical" evidence="2">
    <location>
        <begin position="171"/>
        <end position="187"/>
    </location>
</feature>
<dbReference type="EMBL" id="JAVDWN010000020">
    <property type="protein sequence ID" value="MDR7165856.1"/>
    <property type="molecule type" value="Genomic_DNA"/>
</dbReference>
<feature type="transmembrane region" description="Helical" evidence="2">
    <location>
        <begin position="263"/>
        <end position="286"/>
    </location>
</feature>
<keyword evidence="2" id="KW-1133">Transmembrane helix</keyword>
<dbReference type="InterPro" id="IPR045782">
    <property type="entry name" value="TrbL_3"/>
</dbReference>
<dbReference type="Proteomes" id="UP001262032">
    <property type="component" value="Unassembled WGS sequence"/>
</dbReference>
<keyword evidence="2" id="KW-0812">Transmembrane</keyword>
<accession>A0AAW8NEA4</accession>
<feature type="compositionally biased region" description="Polar residues" evidence="1">
    <location>
        <begin position="384"/>
        <end position="406"/>
    </location>
</feature>
<feature type="transmembrane region" description="Helical" evidence="2">
    <location>
        <begin position="199"/>
        <end position="225"/>
    </location>
</feature>
<feature type="transmembrane region" description="Helical" evidence="2">
    <location>
        <begin position="88"/>
        <end position="111"/>
    </location>
</feature>
<dbReference type="RefSeq" id="WP_310258534.1">
    <property type="nucleotide sequence ID" value="NZ_JAVDWN010000020.1"/>
</dbReference>
<feature type="transmembrane region" description="Helical" evidence="2">
    <location>
        <begin position="55"/>
        <end position="76"/>
    </location>
</feature>
<evidence type="ECO:0000313" key="4">
    <source>
        <dbReference type="Proteomes" id="UP001262032"/>
    </source>
</evidence>
<evidence type="ECO:0000313" key="3">
    <source>
        <dbReference type="EMBL" id="MDR7165856.1"/>
    </source>
</evidence>
<feature type="transmembrane region" description="Helical" evidence="2">
    <location>
        <begin position="237"/>
        <end position="257"/>
    </location>
</feature>
<comment type="caution">
    <text evidence="3">The sequence shown here is derived from an EMBL/GenBank/DDBJ whole genome shotgun (WGS) entry which is preliminary data.</text>
</comment>
<feature type="compositionally biased region" description="Gly residues" evidence="1">
    <location>
        <begin position="328"/>
        <end position="345"/>
    </location>
</feature>
<sequence>MADDALGNMAKAIMEGMSQMVTTLSTFWVSMPTVNLISEDRTGPSSVVSIINGELMTWTLTLAVLAVIIGGIRMIWEQRGAPLKDLLRSLLTLTLVSGLGLGVISILVIAADTFSAAIIERSTDGKGFAQSMSVLVMTGQTEVGVFILIVLGLIGLIASLVQIVLMVVRSGMLVILAGILPTTAAFTNTEMGRQWFQKAVGWTIAFILYKPAAAIVYSVAFLLMGTGEGRDALVKSITGFTLMIVALFALPALMRFVTPMVGAVASGSGAAAGAAVGAMATGAVSLGRSGRGRGNAAPTPATTSTTASAQSTSAGASPKGSDGASGPRSGGGQPTPGVTGPGGAAGAATAGKAGSAGAVAGASGGAAAAGPAGMALAAGAQVASKTSQAIEKTAQDSTGEGPSGSN</sequence>
<protein>
    <submittedName>
        <fullName evidence="3">Uncharacterized protein</fullName>
    </submittedName>
</protein>
<feature type="compositionally biased region" description="Low complexity" evidence="1">
    <location>
        <begin position="346"/>
        <end position="383"/>
    </location>
</feature>
<name>A0AAW8NEA4_PSEOX</name>
<evidence type="ECO:0000256" key="2">
    <source>
        <dbReference type="SAM" id="Phobius"/>
    </source>
</evidence>
<feature type="region of interest" description="Disordered" evidence="1">
    <location>
        <begin position="288"/>
        <end position="406"/>
    </location>
</feature>
<dbReference type="AlphaFoldDB" id="A0AAW8NEA4"/>
<reference evidence="3" key="1">
    <citation type="submission" date="2023-07" db="EMBL/GenBank/DDBJ databases">
        <title>Sorghum-associated microbial communities from plants grown in Nebraska, USA.</title>
        <authorList>
            <person name="Schachtman D."/>
        </authorList>
    </citation>
    <scope>NUCLEOTIDE SEQUENCE</scope>
    <source>
        <strain evidence="3">BE261</strain>
    </source>
</reference>
<proteinExistence type="predicted"/>
<organism evidence="3 4">
    <name type="scientific">Pseudarthrobacter oxydans</name>
    <name type="common">Arthrobacter oxydans</name>
    <dbReference type="NCBI Taxonomy" id="1671"/>
    <lineage>
        <taxon>Bacteria</taxon>
        <taxon>Bacillati</taxon>
        <taxon>Actinomycetota</taxon>
        <taxon>Actinomycetes</taxon>
        <taxon>Micrococcales</taxon>
        <taxon>Micrococcaceae</taxon>
        <taxon>Pseudarthrobacter</taxon>
    </lineage>
</organism>